<keyword evidence="3" id="KW-0964">Secreted</keyword>
<dbReference type="GO" id="GO:0005576">
    <property type="term" value="C:extracellular region"/>
    <property type="evidence" value="ECO:0007669"/>
    <property type="project" value="UniProtKB-SubCell"/>
</dbReference>
<dbReference type="GO" id="GO:0042742">
    <property type="term" value="P:defense response to bacterium"/>
    <property type="evidence" value="ECO:0007669"/>
    <property type="project" value="UniProtKB-KW"/>
</dbReference>
<reference evidence="8" key="1">
    <citation type="submission" date="2025-08" db="UniProtKB">
        <authorList>
            <consortium name="Ensembl"/>
        </authorList>
    </citation>
    <scope>IDENTIFICATION</scope>
</reference>
<keyword evidence="6" id="KW-0812">Transmembrane</keyword>
<feature type="signal peptide" evidence="7">
    <location>
        <begin position="1"/>
        <end position="26"/>
    </location>
</feature>
<evidence type="ECO:0000256" key="1">
    <source>
        <dbReference type="ARBA" id="ARBA00004613"/>
    </source>
</evidence>
<proteinExistence type="inferred from homology"/>
<evidence type="ECO:0000313" key="8">
    <source>
        <dbReference type="Ensembl" id="ENSGWIP00000009416.1"/>
    </source>
</evidence>
<evidence type="ECO:0000256" key="4">
    <source>
        <dbReference type="ARBA" id="ARBA00022529"/>
    </source>
</evidence>
<evidence type="ECO:0000256" key="7">
    <source>
        <dbReference type="SAM" id="SignalP"/>
    </source>
</evidence>
<dbReference type="Ensembl" id="ENSGWIT00000010504.1">
    <property type="protein sequence ID" value="ENSGWIP00000009416.1"/>
    <property type="gene ID" value="ENSGWIG00000005617.1"/>
</dbReference>
<evidence type="ECO:0000256" key="5">
    <source>
        <dbReference type="ARBA" id="ARBA00023022"/>
    </source>
</evidence>
<dbReference type="Pfam" id="PF08107">
    <property type="entry name" value="Antimicrobial12"/>
    <property type="match status" value="1"/>
</dbReference>
<organism evidence="8 9">
    <name type="scientific">Gouania willdenowi</name>
    <name type="common">Blunt-snouted clingfish</name>
    <name type="synonym">Lepadogaster willdenowi</name>
    <dbReference type="NCBI Taxonomy" id="441366"/>
    <lineage>
        <taxon>Eukaryota</taxon>
        <taxon>Metazoa</taxon>
        <taxon>Chordata</taxon>
        <taxon>Craniata</taxon>
        <taxon>Vertebrata</taxon>
        <taxon>Euteleostomi</taxon>
        <taxon>Actinopterygii</taxon>
        <taxon>Neopterygii</taxon>
        <taxon>Teleostei</taxon>
        <taxon>Neoteleostei</taxon>
        <taxon>Acanthomorphata</taxon>
        <taxon>Ovalentaria</taxon>
        <taxon>Blenniimorphae</taxon>
        <taxon>Blenniiformes</taxon>
        <taxon>Gobiesocoidei</taxon>
        <taxon>Gobiesocidae</taxon>
        <taxon>Gobiesocinae</taxon>
        <taxon>Gouania</taxon>
    </lineage>
</organism>
<keyword evidence="9" id="KW-1185">Reference proteome</keyword>
<feature type="transmembrane region" description="Helical" evidence="6">
    <location>
        <begin position="45"/>
        <end position="69"/>
    </location>
</feature>
<keyword evidence="6" id="KW-1133">Transmembrane helix</keyword>
<accession>A0A8C5G284</accession>
<evidence type="ECO:0000256" key="2">
    <source>
        <dbReference type="ARBA" id="ARBA00007419"/>
    </source>
</evidence>
<evidence type="ECO:0000256" key="6">
    <source>
        <dbReference type="SAM" id="Phobius"/>
    </source>
</evidence>
<protein>
    <submittedName>
        <fullName evidence="8">Uncharacterized protein</fullName>
    </submittedName>
</protein>
<comment type="subcellular location">
    <subcellularLocation>
        <location evidence="1">Secreted</location>
    </subcellularLocation>
</comment>
<reference evidence="8" key="2">
    <citation type="submission" date="2025-09" db="UniProtKB">
        <authorList>
            <consortium name="Ensembl"/>
        </authorList>
    </citation>
    <scope>IDENTIFICATION</scope>
</reference>
<dbReference type="AlphaFoldDB" id="A0A8C5G284"/>
<comment type="similarity">
    <text evidence="2">Belongs to the pleurocidin family.</text>
</comment>
<dbReference type="InterPro" id="IPR012515">
    <property type="entry name" value="Antimicrobial12"/>
</dbReference>
<keyword evidence="6" id="KW-0472">Membrane</keyword>
<dbReference type="Proteomes" id="UP000694680">
    <property type="component" value="Unassembled WGS sequence"/>
</dbReference>
<keyword evidence="7" id="KW-0732">Signal</keyword>
<keyword evidence="5" id="KW-0044">Antibiotic</keyword>
<evidence type="ECO:0000256" key="3">
    <source>
        <dbReference type="ARBA" id="ARBA00022525"/>
    </source>
</evidence>
<feature type="chain" id="PRO_5034160453" evidence="7">
    <location>
        <begin position="27"/>
        <end position="95"/>
    </location>
</feature>
<name>A0A8C5G284_GOUWI</name>
<evidence type="ECO:0000313" key="9">
    <source>
        <dbReference type="Proteomes" id="UP000694680"/>
    </source>
</evidence>
<keyword evidence="4" id="KW-0929">Antimicrobial</keyword>
<sequence>FLCLTILLVVLLVITLVVFMAEPGDAFLHHIFHGIVRGEQTHSVWPFYSFILKVYQHLFIQIFCCMIFMMHHQMQHWTDLNIKLYLKVSKKMMAI</sequence>